<evidence type="ECO:0000313" key="1">
    <source>
        <dbReference type="EMBL" id="MCA4706148.1"/>
    </source>
</evidence>
<dbReference type="Proteomes" id="UP001198461">
    <property type="component" value="Unassembled WGS sequence"/>
</dbReference>
<sequence length="274" mass="32506">MNYYERNAIERINEITDNSELRRHLLSVEILIKELVGDDPYLFYSSRTHNYEKFERVESLIELRLLILNKMFDATDSEVYRFEKLNALLLELTNQMYARTCLLYRNTLRNADYSWEDDYEVEGTLSCHPEYDKDNSNQHDTLRLEEDDYYGSDFAYMAALICEYEEYYNGSFGENIEMCSIQHNSENTPDMSDRQLGCINDMEDGTTWAEGWLCHPKLEHICMCHAVHSLVCHHSFSIPDMLRINDFWVEASIKVQHITDQTGKRWKDIDYDSQ</sequence>
<comment type="caution">
    <text evidence="1">The sequence shown here is derived from an EMBL/GenBank/DDBJ whole genome shotgun (WGS) entry which is preliminary data.</text>
</comment>
<dbReference type="EMBL" id="JAIWYE010000037">
    <property type="protein sequence ID" value="MCA4706148.1"/>
    <property type="molecule type" value="Genomic_DNA"/>
</dbReference>
<dbReference type="AlphaFoldDB" id="A0AAW4T757"/>
<gene>
    <name evidence="1" type="ORF">LD004_21320</name>
</gene>
<accession>A0AAW4T757</accession>
<dbReference type="RefSeq" id="WP_225451157.1">
    <property type="nucleotide sequence ID" value="NZ_JAIWXB010000037.1"/>
</dbReference>
<reference evidence="1" key="1">
    <citation type="submission" date="2023-08" db="EMBL/GenBank/DDBJ databases">
        <title>Mucin Metabolism Genes Underlie the Key Renovations of Bacteroides xylanisolvens Genomes in Captive Great Apes.</title>
        <authorList>
            <person name="Nishida A.H."/>
        </authorList>
    </citation>
    <scope>NUCLEOTIDE SEQUENCE</scope>
    <source>
        <strain evidence="1">P13.H9</strain>
    </source>
</reference>
<organism evidence="1 2">
    <name type="scientific">Bacteroides xylanisolvens</name>
    <dbReference type="NCBI Taxonomy" id="371601"/>
    <lineage>
        <taxon>Bacteria</taxon>
        <taxon>Pseudomonadati</taxon>
        <taxon>Bacteroidota</taxon>
        <taxon>Bacteroidia</taxon>
        <taxon>Bacteroidales</taxon>
        <taxon>Bacteroidaceae</taxon>
        <taxon>Bacteroides</taxon>
    </lineage>
</organism>
<protein>
    <submittedName>
        <fullName evidence="1">Uncharacterized protein</fullName>
    </submittedName>
</protein>
<proteinExistence type="predicted"/>
<evidence type="ECO:0000313" key="2">
    <source>
        <dbReference type="Proteomes" id="UP001198461"/>
    </source>
</evidence>
<name>A0AAW4T757_9BACE</name>